<dbReference type="RefSeq" id="WP_044425545.1">
    <property type="nucleotide sequence ID" value="NZ_BJYZ01000002.1"/>
</dbReference>
<organism evidence="2 3">
    <name type="scientific">Skermanella aerolata</name>
    <dbReference type="NCBI Taxonomy" id="393310"/>
    <lineage>
        <taxon>Bacteria</taxon>
        <taxon>Pseudomonadati</taxon>
        <taxon>Pseudomonadota</taxon>
        <taxon>Alphaproteobacteria</taxon>
        <taxon>Rhodospirillales</taxon>
        <taxon>Azospirillaceae</taxon>
        <taxon>Skermanella</taxon>
    </lineage>
</organism>
<feature type="region of interest" description="Disordered" evidence="1">
    <location>
        <begin position="103"/>
        <end position="127"/>
    </location>
</feature>
<dbReference type="Proteomes" id="UP000321523">
    <property type="component" value="Unassembled WGS sequence"/>
</dbReference>
<keyword evidence="3" id="KW-1185">Reference proteome</keyword>
<accession>A0A512DIM3</accession>
<dbReference type="AlphaFoldDB" id="A0A512DIM3"/>
<evidence type="ECO:0000256" key="1">
    <source>
        <dbReference type="SAM" id="MobiDB-lite"/>
    </source>
</evidence>
<sequence>MATTKNRPSDTVSMRVEHALNLTRGRLKLWLVFEDDAAVAEARILIQQKKARHLLALSRNDLERRHEKAVREIMERYAGITQPAAAPPEPAAAVLPQVKLPQAKLPEVKPVPRRRAKSRQHAEALSG</sequence>
<evidence type="ECO:0000313" key="3">
    <source>
        <dbReference type="Proteomes" id="UP000321523"/>
    </source>
</evidence>
<protein>
    <submittedName>
        <fullName evidence="2">Uncharacterized protein</fullName>
    </submittedName>
</protein>
<gene>
    <name evidence="2" type="ORF">SAE02_04600</name>
</gene>
<dbReference type="OrthoDB" id="9892760at2"/>
<proteinExistence type="predicted"/>
<comment type="caution">
    <text evidence="2">The sequence shown here is derived from an EMBL/GenBank/DDBJ whole genome shotgun (WGS) entry which is preliminary data.</text>
</comment>
<reference evidence="2 3" key="1">
    <citation type="submission" date="2019-07" db="EMBL/GenBank/DDBJ databases">
        <title>Whole genome shotgun sequence of Skermanella aerolata NBRC 106429.</title>
        <authorList>
            <person name="Hosoyama A."/>
            <person name="Uohara A."/>
            <person name="Ohji S."/>
            <person name="Ichikawa N."/>
        </authorList>
    </citation>
    <scope>NUCLEOTIDE SEQUENCE [LARGE SCALE GENOMIC DNA]</scope>
    <source>
        <strain evidence="2 3">NBRC 106429</strain>
    </source>
</reference>
<dbReference type="EMBL" id="BJYZ01000002">
    <property type="protein sequence ID" value="GEO36312.1"/>
    <property type="molecule type" value="Genomic_DNA"/>
</dbReference>
<evidence type="ECO:0000313" key="2">
    <source>
        <dbReference type="EMBL" id="GEO36312.1"/>
    </source>
</evidence>
<name>A0A512DIM3_9PROT</name>